<dbReference type="EMBL" id="JACVVK020000103">
    <property type="protein sequence ID" value="KAK7492476.1"/>
    <property type="molecule type" value="Genomic_DNA"/>
</dbReference>
<feature type="transmembrane region" description="Helical" evidence="1">
    <location>
        <begin position="71"/>
        <end position="90"/>
    </location>
</feature>
<dbReference type="Proteomes" id="UP001519460">
    <property type="component" value="Unassembled WGS sequence"/>
</dbReference>
<accession>A0ABD0KZ01</accession>
<gene>
    <name evidence="2" type="ORF">BaRGS_00016349</name>
</gene>
<name>A0ABD0KZ01_9CAEN</name>
<proteinExistence type="predicted"/>
<organism evidence="2 3">
    <name type="scientific">Batillaria attramentaria</name>
    <dbReference type="NCBI Taxonomy" id="370345"/>
    <lineage>
        <taxon>Eukaryota</taxon>
        <taxon>Metazoa</taxon>
        <taxon>Spiralia</taxon>
        <taxon>Lophotrochozoa</taxon>
        <taxon>Mollusca</taxon>
        <taxon>Gastropoda</taxon>
        <taxon>Caenogastropoda</taxon>
        <taxon>Sorbeoconcha</taxon>
        <taxon>Cerithioidea</taxon>
        <taxon>Batillariidae</taxon>
        <taxon>Batillaria</taxon>
    </lineage>
</organism>
<keyword evidence="1" id="KW-0472">Membrane</keyword>
<dbReference type="AlphaFoldDB" id="A0ABD0KZ01"/>
<sequence>MISAQFLEGLISVVAGGGQCWGTGGGAGRAGPLIARGAAPARHKASCLLGKMPSLRSPSSVLGKGDGGNGVFLWVCVSVTVYLLIGFSSANCVRLTIASGPGVVQTRGVSRLLERGRDCDCKAYSVMTASERRACCV</sequence>
<keyword evidence="1" id="KW-1133">Transmembrane helix</keyword>
<evidence type="ECO:0000256" key="1">
    <source>
        <dbReference type="SAM" id="Phobius"/>
    </source>
</evidence>
<protein>
    <submittedName>
        <fullName evidence="2">Uncharacterized protein</fullName>
    </submittedName>
</protein>
<comment type="caution">
    <text evidence="2">The sequence shown here is derived from an EMBL/GenBank/DDBJ whole genome shotgun (WGS) entry which is preliminary data.</text>
</comment>
<keyword evidence="3" id="KW-1185">Reference proteome</keyword>
<reference evidence="2 3" key="1">
    <citation type="journal article" date="2023" name="Sci. Data">
        <title>Genome assembly of the Korean intertidal mud-creeper Batillaria attramentaria.</title>
        <authorList>
            <person name="Patra A.K."/>
            <person name="Ho P.T."/>
            <person name="Jun S."/>
            <person name="Lee S.J."/>
            <person name="Kim Y."/>
            <person name="Won Y.J."/>
        </authorList>
    </citation>
    <scope>NUCLEOTIDE SEQUENCE [LARGE SCALE GENOMIC DNA]</scope>
    <source>
        <strain evidence="2">Wonlab-2016</strain>
    </source>
</reference>
<evidence type="ECO:0000313" key="3">
    <source>
        <dbReference type="Proteomes" id="UP001519460"/>
    </source>
</evidence>
<evidence type="ECO:0000313" key="2">
    <source>
        <dbReference type="EMBL" id="KAK7492476.1"/>
    </source>
</evidence>
<keyword evidence="1" id="KW-0812">Transmembrane</keyword>